<protein>
    <submittedName>
        <fullName evidence="1">Uncharacterized protein</fullName>
    </submittedName>
</protein>
<accession>A0A820J3Z7</accession>
<gene>
    <name evidence="1" type="ORF">OTI717_LOCUS42654</name>
</gene>
<name>A0A820J3Z7_9BILA</name>
<dbReference type="AlphaFoldDB" id="A0A820J3Z7"/>
<evidence type="ECO:0000313" key="1">
    <source>
        <dbReference type="EMBL" id="CAF4321035.1"/>
    </source>
</evidence>
<dbReference type="Proteomes" id="UP000663823">
    <property type="component" value="Unassembled WGS sequence"/>
</dbReference>
<organism evidence="1 2">
    <name type="scientific">Rotaria sordida</name>
    <dbReference type="NCBI Taxonomy" id="392033"/>
    <lineage>
        <taxon>Eukaryota</taxon>
        <taxon>Metazoa</taxon>
        <taxon>Spiralia</taxon>
        <taxon>Gnathifera</taxon>
        <taxon>Rotifera</taxon>
        <taxon>Eurotatoria</taxon>
        <taxon>Bdelloidea</taxon>
        <taxon>Philodinida</taxon>
        <taxon>Philodinidae</taxon>
        <taxon>Rotaria</taxon>
    </lineage>
</organism>
<feature type="non-terminal residue" evidence="1">
    <location>
        <position position="1"/>
    </location>
</feature>
<sequence length="43" mass="5035">LTIKQIEVLYQIELINPINPPTRTSTMMTPSYNWFSTCVDHTH</sequence>
<evidence type="ECO:0000313" key="2">
    <source>
        <dbReference type="Proteomes" id="UP000663823"/>
    </source>
</evidence>
<proteinExistence type="predicted"/>
<reference evidence="1" key="1">
    <citation type="submission" date="2021-02" db="EMBL/GenBank/DDBJ databases">
        <authorList>
            <person name="Nowell W R."/>
        </authorList>
    </citation>
    <scope>NUCLEOTIDE SEQUENCE</scope>
</reference>
<comment type="caution">
    <text evidence="1">The sequence shown here is derived from an EMBL/GenBank/DDBJ whole genome shotgun (WGS) entry which is preliminary data.</text>
</comment>
<dbReference type="EMBL" id="CAJOAX010053532">
    <property type="protein sequence ID" value="CAF4321035.1"/>
    <property type="molecule type" value="Genomic_DNA"/>
</dbReference>